<keyword evidence="3" id="KW-1185">Reference proteome</keyword>
<evidence type="ECO:0000313" key="3">
    <source>
        <dbReference type="Proteomes" id="UP001437256"/>
    </source>
</evidence>
<organism evidence="2 3">
    <name type="scientific">Marasmius tenuissimus</name>
    <dbReference type="NCBI Taxonomy" id="585030"/>
    <lineage>
        <taxon>Eukaryota</taxon>
        <taxon>Fungi</taxon>
        <taxon>Dikarya</taxon>
        <taxon>Basidiomycota</taxon>
        <taxon>Agaricomycotina</taxon>
        <taxon>Agaricomycetes</taxon>
        <taxon>Agaricomycetidae</taxon>
        <taxon>Agaricales</taxon>
        <taxon>Marasmiineae</taxon>
        <taxon>Marasmiaceae</taxon>
        <taxon>Marasmius</taxon>
    </lineage>
</organism>
<proteinExistence type="predicted"/>
<evidence type="ECO:0000256" key="1">
    <source>
        <dbReference type="SAM" id="MobiDB-lite"/>
    </source>
</evidence>
<feature type="region of interest" description="Disordered" evidence="1">
    <location>
        <begin position="327"/>
        <end position="366"/>
    </location>
</feature>
<name>A0ABR2Z9N1_9AGAR</name>
<dbReference type="Proteomes" id="UP001437256">
    <property type="component" value="Unassembled WGS sequence"/>
</dbReference>
<protein>
    <submittedName>
        <fullName evidence="2">Uncharacterized protein</fullName>
    </submittedName>
</protein>
<comment type="caution">
    <text evidence="2">The sequence shown here is derived from an EMBL/GenBank/DDBJ whole genome shotgun (WGS) entry which is preliminary data.</text>
</comment>
<accession>A0ABR2Z9N1</accession>
<evidence type="ECO:0000313" key="2">
    <source>
        <dbReference type="EMBL" id="KAL0057614.1"/>
    </source>
</evidence>
<reference evidence="2 3" key="1">
    <citation type="submission" date="2024-05" db="EMBL/GenBank/DDBJ databases">
        <title>A draft genome resource for the thread blight pathogen Marasmius tenuissimus strain MS-2.</title>
        <authorList>
            <person name="Yulfo-Soto G.E."/>
            <person name="Baruah I.K."/>
            <person name="Amoako-Attah I."/>
            <person name="Bukari Y."/>
            <person name="Meinhardt L.W."/>
            <person name="Bailey B.A."/>
            <person name="Cohen S.P."/>
        </authorList>
    </citation>
    <scope>NUCLEOTIDE SEQUENCE [LARGE SCALE GENOMIC DNA]</scope>
    <source>
        <strain evidence="2 3">MS-2</strain>
    </source>
</reference>
<dbReference type="EMBL" id="JBBXMP010000480">
    <property type="protein sequence ID" value="KAL0057614.1"/>
    <property type="molecule type" value="Genomic_DNA"/>
</dbReference>
<sequence length="663" mass="76070">MSSDPPVLPSVVNFDEKTASQPYKAIDGRVGSWVEDGKYFVTSPSSLDIYQPFFGSREIYMRQDYRFGAEDPLQYPQHFIPDRCHWAAIPRHPPSATYARAKWWKSLPPEAFVHESDSAIKGLGRWSKENIAPYEEDCTLLHERVQKYCSSQESSKINRLIPALNGQLERTLRHLLTMPLPLHRARQLWSFFQRWYLELYAALDWVELYLPVMNGTSPPSGTTRSHAAVAMGAFLTTVKDCEFFFRAGLPFWLICSSEHHPMVRVDEQVIPVTPQSLGICVDDITSHKKEVVYTGPLRDLQKATAVEKFGMAIVDYANDPFSVPAAEPLSTIPSSSAGPSRPKISKRQRHEPYDKHRPKASTHRQVERDKFVEIRGPCSPPIPESWVNALSSIDKSRRPAKEKVINGGYSFPDPGMILFPPPEKRERLLRNWLRLRPILIFRHCMPACVASGAWTSKQWRVILGTTDDYTPKEGSHKMAEQRAVVQDLLGQCLKFYGDLEYDPKDTLHFIWQDRRLPVGRLSDPKVIQEIIWELFELNFRFEFHALHHKMSPSEEFVFSPDVQACFSGSEGIGNPTQVDFRRANSGVAAASIRHRGKYFHRMCLVMKHWPGGAKADSFLAGKEKWEDHSDVQLEKMEEWVTKFYCQAFFENFGRPPVLPHRLD</sequence>
<gene>
    <name evidence="2" type="ORF">AAF712_015738</name>
</gene>